<keyword evidence="8" id="KW-0472">Membrane</keyword>
<evidence type="ECO:0000259" key="9">
    <source>
        <dbReference type="PROSITE" id="PS50109"/>
    </source>
</evidence>
<dbReference type="Pfam" id="PF13185">
    <property type="entry name" value="GAF_2"/>
    <property type="match status" value="1"/>
</dbReference>
<dbReference type="AlphaFoldDB" id="A0A485M5K7"/>
<dbReference type="InterPro" id="IPR001789">
    <property type="entry name" value="Sig_transdc_resp-reg_receiver"/>
</dbReference>
<proteinExistence type="predicted"/>
<feature type="transmembrane region" description="Helical" evidence="8">
    <location>
        <begin position="180"/>
        <end position="197"/>
    </location>
</feature>
<organism evidence="11">
    <name type="scientific">anaerobic digester metagenome</name>
    <dbReference type="NCBI Taxonomy" id="1263854"/>
    <lineage>
        <taxon>unclassified sequences</taxon>
        <taxon>metagenomes</taxon>
        <taxon>ecological metagenomes</taxon>
    </lineage>
</organism>
<dbReference type="InterPro" id="IPR003018">
    <property type="entry name" value="GAF"/>
</dbReference>
<gene>
    <name evidence="11" type="ORF">SCFA_660087</name>
</gene>
<feature type="transmembrane region" description="Helical" evidence="8">
    <location>
        <begin position="46"/>
        <end position="63"/>
    </location>
</feature>
<evidence type="ECO:0000256" key="3">
    <source>
        <dbReference type="ARBA" id="ARBA00022741"/>
    </source>
</evidence>
<evidence type="ECO:0000256" key="8">
    <source>
        <dbReference type="SAM" id="Phobius"/>
    </source>
</evidence>
<dbReference type="PROSITE" id="PS50109">
    <property type="entry name" value="HIS_KIN"/>
    <property type="match status" value="1"/>
</dbReference>
<dbReference type="SMART" id="SM00448">
    <property type="entry name" value="REC"/>
    <property type="match status" value="1"/>
</dbReference>
<sequence>MKQPRNREARETGTVLKTGTYVLIGIAALLLLHLATLHSYTLFHSIAEGFCITISVGMFMFAWNSRRLMDNNYVLFLGIASLFIGLLDGLHALAYKGMGVFDTPGANLATELWILTRYMHAVSFLAALMFVKRVFSPSGVFAAFTVATILSLLSIFHWDIFPDCYVEGTGLTAFKIGSEYVISLIFIASLGAVLAYRRSFDPGVLRLIAGVIVLNVAAELSFTRYLGVYDLFNELGHFFKIAAYYLLYRAVIVTGLEKPYRLMFRDLVQKREELDKANVTLKQHVNEQNTEIAKRKEAEREREVVVEFLRRANETRTSEDLVRMVVGFFQQESGCQAVAIRLEREGDYPYSYASGFPEEFVRLESPLCRQDDQGAPLHHDQGKPLLECLCGSVILGNAPSSMPFFTGRGSFWTNSTTKLASGTIEEDLKIQLRNRCNIFGYESVALIPLRKGEERLGLIQLCDPREGLFSPPVIALWERLTDYLVATLTRIRAEELLQRLAGRFELLTDTAGGLLRAREPHKAVDSLCRKVMEYLDCQVFFNYLLDEKSGTLHLNAFAGIPQEEAARIEHLDYRAVCSGESFRKGCPAMTGDDPAMFGLEVEQIEAYGIRAYACHPLQAEGGRIIGTLSFGARNRETFSQEDLSLMKAVTDQVAAAVVRLKKEEEVRRHRDHLEEIVRERTAELEARNRQLEEEISERMRAEEEKASLENQLIQTQKMEALGRFAGGIAHDLNNMLYPIILNLQMLAREVPFGDSRDQTIRLVLNAAYRQRDLLRQILSFSRRSEQKLEPVSVSGLIQETVNFLRSSLPSTIEVVLTNDARNDTILGNPTQIQQIVMNLCRNAADAIEPHTGTIEVALSNADLPDGLAPREIQAGEYLQLTVSDNGIGMSPEVMGHIFEPFYTTKDVGKGSGMGLSVIHGIVKAHGGAVRVESEPGKGSMFTVYLPTTREKSRELPSRTPDTSKGLERGMILLVDDEEIILSSVSKVLKILGYEVTPAGSGAEALHLFSANPDAFDLVITDQTMPQMTGVELAARITGIRPGAPVILCSGFSDTVSEKKLAESGICALLPKPADMQELKSAIEKALKGAEPGGVSPAAGTHRG</sequence>
<accession>A0A485M5K7</accession>
<keyword evidence="6" id="KW-0902">Two-component regulatory system</keyword>
<feature type="coiled-coil region" evidence="7">
    <location>
        <begin position="267"/>
        <end position="301"/>
    </location>
</feature>
<feature type="transmembrane region" description="Helical" evidence="8">
    <location>
        <begin position="114"/>
        <end position="131"/>
    </location>
</feature>
<feature type="transmembrane region" description="Helical" evidence="8">
    <location>
        <begin position="75"/>
        <end position="94"/>
    </location>
</feature>
<name>A0A485M5K7_9ZZZZ</name>
<dbReference type="InterPro" id="IPR003661">
    <property type="entry name" value="HisK_dim/P_dom"/>
</dbReference>
<dbReference type="GO" id="GO:0000155">
    <property type="term" value="F:phosphorelay sensor kinase activity"/>
    <property type="evidence" value="ECO:0007669"/>
    <property type="project" value="InterPro"/>
</dbReference>
<dbReference type="Pfam" id="PF17159">
    <property type="entry name" value="MASE3"/>
    <property type="match status" value="1"/>
</dbReference>
<evidence type="ECO:0000259" key="10">
    <source>
        <dbReference type="PROSITE" id="PS50110"/>
    </source>
</evidence>
<evidence type="ECO:0000256" key="4">
    <source>
        <dbReference type="ARBA" id="ARBA00022777"/>
    </source>
</evidence>
<dbReference type="InterPro" id="IPR033425">
    <property type="entry name" value="MASE3"/>
</dbReference>
<dbReference type="GO" id="GO:0005524">
    <property type="term" value="F:ATP binding"/>
    <property type="evidence" value="ECO:0007669"/>
    <property type="project" value="UniProtKB-KW"/>
</dbReference>
<evidence type="ECO:0000256" key="7">
    <source>
        <dbReference type="SAM" id="Coils"/>
    </source>
</evidence>
<dbReference type="Pfam" id="PF00072">
    <property type="entry name" value="Response_reg"/>
    <property type="match status" value="1"/>
</dbReference>
<dbReference type="InterPro" id="IPR036890">
    <property type="entry name" value="HATPase_C_sf"/>
</dbReference>
<dbReference type="InterPro" id="IPR029016">
    <property type="entry name" value="GAF-like_dom_sf"/>
</dbReference>
<dbReference type="InterPro" id="IPR036097">
    <property type="entry name" value="HisK_dim/P_sf"/>
</dbReference>
<dbReference type="Gene3D" id="3.30.565.10">
    <property type="entry name" value="Histidine kinase-like ATPase, C-terminal domain"/>
    <property type="match status" value="1"/>
</dbReference>
<evidence type="ECO:0000256" key="1">
    <source>
        <dbReference type="ARBA" id="ARBA00022553"/>
    </source>
</evidence>
<dbReference type="SUPFAM" id="SSF55874">
    <property type="entry name" value="ATPase domain of HSP90 chaperone/DNA topoisomerase II/histidine kinase"/>
    <property type="match status" value="1"/>
</dbReference>
<keyword evidence="2 11" id="KW-0808">Transferase</keyword>
<dbReference type="CDD" id="cd00082">
    <property type="entry name" value="HisKA"/>
    <property type="match status" value="1"/>
</dbReference>
<dbReference type="Pfam" id="PF00512">
    <property type="entry name" value="HisKA"/>
    <property type="match status" value="1"/>
</dbReference>
<dbReference type="SMART" id="SM00065">
    <property type="entry name" value="GAF"/>
    <property type="match status" value="1"/>
</dbReference>
<dbReference type="SUPFAM" id="SSF47384">
    <property type="entry name" value="Homodimeric domain of signal transducing histidine kinase"/>
    <property type="match status" value="1"/>
</dbReference>
<feature type="domain" description="Histidine kinase" evidence="9">
    <location>
        <begin position="727"/>
        <end position="949"/>
    </location>
</feature>
<keyword evidence="1" id="KW-0597">Phosphoprotein</keyword>
<evidence type="ECO:0000313" key="11">
    <source>
        <dbReference type="EMBL" id="VFU17474.1"/>
    </source>
</evidence>
<dbReference type="EC" id="2.7.13.3" evidence="11"/>
<dbReference type="EMBL" id="CAADRM010000132">
    <property type="protein sequence ID" value="VFU17474.1"/>
    <property type="molecule type" value="Genomic_DNA"/>
</dbReference>
<dbReference type="SUPFAM" id="SSF52172">
    <property type="entry name" value="CheY-like"/>
    <property type="match status" value="1"/>
</dbReference>
<dbReference type="Gene3D" id="1.10.287.130">
    <property type="match status" value="1"/>
</dbReference>
<dbReference type="InterPro" id="IPR005467">
    <property type="entry name" value="His_kinase_dom"/>
</dbReference>
<keyword evidence="5" id="KW-0067">ATP-binding</keyword>
<feature type="domain" description="Response regulatory" evidence="10">
    <location>
        <begin position="970"/>
        <end position="1086"/>
    </location>
</feature>
<keyword evidence="7" id="KW-0175">Coiled coil</keyword>
<keyword evidence="3" id="KW-0547">Nucleotide-binding</keyword>
<dbReference type="SMART" id="SM00387">
    <property type="entry name" value="HATPase_c"/>
    <property type="match status" value="1"/>
</dbReference>
<reference evidence="11" key="1">
    <citation type="submission" date="2019-03" db="EMBL/GenBank/DDBJ databases">
        <authorList>
            <person name="Hao L."/>
        </authorList>
    </citation>
    <scope>NUCLEOTIDE SEQUENCE</scope>
</reference>
<dbReference type="InterPro" id="IPR003594">
    <property type="entry name" value="HATPase_dom"/>
</dbReference>
<evidence type="ECO:0000256" key="6">
    <source>
        <dbReference type="ARBA" id="ARBA00023012"/>
    </source>
</evidence>
<dbReference type="SUPFAM" id="SSF55781">
    <property type="entry name" value="GAF domain-like"/>
    <property type="match status" value="2"/>
</dbReference>
<feature type="coiled-coil region" evidence="7">
    <location>
        <begin position="659"/>
        <end position="718"/>
    </location>
</feature>
<keyword evidence="8" id="KW-0812">Transmembrane</keyword>
<dbReference type="PROSITE" id="PS50110">
    <property type="entry name" value="RESPONSE_REGULATORY"/>
    <property type="match status" value="1"/>
</dbReference>
<feature type="transmembrane region" description="Helical" evidence="8">
    <location>
        <begin position="21"/>
        <end position="40"/>
    </location>
</feature>
<feature type="transmembrane region" description="Helical" evidence="8">
    <location>
        <begin position="138"/>
        <end position="160"/>
    </location>
</feature>
<dbReference type="PANTHER" id="PTHR43065">
    <property type="entry name" value="SENSOR HISTIDINE KINASE"/>
    <property type="match status" value="1"/>
</dbReference>
<dbReference type="InterPro" id="IPR004358">
    <property type="entry name" value="Sig_transdc_His_kin-like_C"/>
</dbReference>
<evidence type="ECO:0000256" key="2">
    <source>
        <dbReference type="ARBA" id="ARBA00022679"/>
    </source>
</evidence>
<protein>
    <submittedName>
        <fullName evidence="11">Wide host range VirA protein (Modular protein)</fullName>
        <ecNumber evidence="11">2.7.13.3</ecNumber>
    </submittedName>
</protein>
<dbReference type="Gene3D" id="3.40.50.2300">
    <property type="match status" value="1"/>
</dbReference>
<dbReference type="SMART" id="SM00388">
    <property type="entry name" value="HisKA"/>
    <property type="match status" value="1"/>
</dbReference>
<keyword evidence="8" id="KW-1133">Transmembrane helix</keyword>
<dbReference type="PRINTS" id="PR00344">
    <property type="entry name" value="BCTRLSENSOR"/>
</dbReference>
<feature type="transmembrane region" description="Helical" evidence="8">
    <location>
        <begin position="204"/>
        <end position="226"/>
    </location>
</feature>
<dbReference type="Gene3D" id="3.30.450.40">
    <property type="match status" value="2"/>
</dbReference>
<dbReference type="PANTHER" id="PTHR43065:SF46">
    <property type="entry name" value="C4-DICARBOXYLATE TRANSPORT SENSOR PROTEIN DCTB"/>
    <property type="match status" value="1"/>
</dbReference>
<dbReference type="InterPro" id="IPR011006">
    <property type="entry name" value="CheY-like_superfamily"/>
</dbReference>
<dbReference type="Pfam" id="PF02518">
    <property type="entry name" value="HATPase_c"/>
    <property type="match status" value="1"/>
</dbReference>
<keyword evidence="4" id="KW-0418">Kinase</keyword>
<evidence type="ECO:0000256" key="5">
    <source>
        <dbReference type="ARBA" id="ARBA00022840"/>
    </source>
</evidence>